<accession>A0ABP0LBC5</accession>
<sequence length="378" mass="42093">MLFRCKADPSYVLGVRSDNCVDGGWVGLLPTSSPMLLMTWEVTEGVLRPKANPRVALALAQEECQNGGWVQLSEPGPLGQWVISGNSLRAKGNPGFVLCARRDFQGIHLWSFDGLPDQYGQWNLEDVPDARSRARTSSDFARPRALSSGHGLLRPVISELHSAVMFSDEEETPKVLDIRSEQFVKAMHSLVLVLERLGWRVSSCLETDNEKLTRLYGKAGKPSYRAWLLSETPVHEATGYQEYADDSATMANLWIARNLSFFAELFFLLADGLETSDGVNLAYARSLQEHHSFLQRQAFLLVYSQLSARPELLKTLEGELPLGPDVVLQELLEMAELARSITDFCFKLDQEMSQKISAEQAQFEVDAAYGKARAGSFA</sequence>
<dbReference type="Gene3D" id="1.10.3520.10">
    <property type="entry name" value="Glycolipid transfer protein"/>
    <property type="match status" value="1"/>
</dbReference>
<dbReference type="InterPro" id="IPR036497">
    <property type="entry name" value="GLTP_sf"/>
</dbReference>
<dbReference type="Pfam" id="PF08718">
    <property type="entry name" value="GLTP"/>
    <property type="match status" value="1"/>
</dbReference>
<dbReference type="InterPro" id="IPR014830">
    <property type="entry name" value="Glycolipid_transfer_prot_dom"/>
</dbReference>
<dbReference type="Proteomes" id="UP001642464">
    <property type="component" value="Unassembled WGS sequence"/>
</dbReference>
<feature type="domain" description="Glycolipid transfer protein" evidence="1">
    <location>
        <begin position="179"/>
        <end position="317"/>
    </location>
</feature>
<reference evidence="2 3" key="1">
    <citation type="submission" date="2024-02" db="EMBL/GenBank/DDBJ databases">
        <authorList>
            <person name="Chen Y."/>
            <person name="Shah S."/>
            <person name="Dougan E. K."/>
            <person name="Thang M."/>
            <person name="Chan C."/>
        </authorList>
    </citation>
    <scope>NUCLEOTIDE SEQUENCE [LARGE SCALE GENOMIC DNA]</scope>
</reference>
<organism evidence="2 3">
    <name type="scientific">Durusdinium trenchii</name>
    <dbReference type="NCBI Taxonomy" id="1381693"/>
    <lineage>
        <taxon>Eukaryota</taxon>
        <taxon>Sar</taxon>
        <taxon>Alveolata</taxon>
        <taxon>Dinophyceae</taxon>
        <taxon>Suessiales</taxon>
        <taxon>Symbiodiniaceae</taxon>
        <taxon>Durusdinium</taxon>
    </lineage>
</organism>
<comment type="caution">
    <text evidence="2">The sequence shown here is derived from an EMBL/GenBank/DDBJ whole genome shotgun (WGS) entry which is preliminary data.</text>
</comment>
<evidence type="ECO:0000259" key="1">
    <source>
        <dbReference type="Pfam" id="PF08718"/>
    </source>
</evidence>
<gene>
    <name evidence="2" type="ORF">SCF082_LOCUS21566</name>
</gene>
<keyword evidence="3" id="KW-1185">Reference proteome</keyword>
<proteinExistence type="predicted"/>
<dbReference type="EMBL" id="CAXAMM010015335">
    <property type="protein sequence ID" value="CAK9036066.1"/>
    <property type="molecule type" value="Genomic_DNA"/>
</dbReference>
<dbReference type="SUPFAM" id="SSF110004">
    <property type="entry name" value="Glycolipid transfer protein, GLTP"/>
    <property type="match status" value="1"/>
</dbReference>
<protein>
    <submittedName>
        <fullName evidence="2">GLTP domain-containing protein</fullName>
    </submittedName>
</protein>
<name>A0ABP0LBC5_9DINO</name>
<evidence type="ECO:0000313" key="3">
    <source>
        <dbReference type="Proteomes" id="UP001642464"/>
    </source>
</evidence>
<evidence type="ECO:0000313" key="2">
    <source>
        <dbReference type="EMBL" id="CAK9036066.1"/>
    </source>
</evidence>